<keyword evidence="1" id="KW-1185">Reference proteome</keyword>
<reference evidence="2" key="1">
    <citation type="submission" date="2025-08" db="UniProtKB">
        <authorList>
            <consortium name="RefSeq"/>
        </authorList>
    </citation>
    <scope>IDENTIFICATION</scope>
</reference>
<dbReference type="KEGG" id="pavi:110768909"/>
<dbReference type="AlphaFoldDB" id="A0A6P5TN51"/>
<protein>
    <submittedName>
        <fullName evidence="2">Uncharacterized protein LOC110768909</fullName>
    </submittedName>
</protein>
<evidence type="ECO:0000313" key="1">
    <source>
        <dbReference type="Proteomes" id="UP000515124"/>
    </source>
</evidence>
<gene>
    <name evidence="2" type="primary">LOC110768909</name>
</gene>
<evidence type="ECO:0000313" key="2">
    <source>
        <dbReference type="RefSeq" id="XP_021828470.1"/>
    </source>
</evidence>
<organism evidence="1 2">
    <name type="scientific">Prunus avium</name>
    <name type="common">Cherry</name>
    <name type="synonym">Cerasus avium</name>
    <dbReference type="NCBI Taxonomy" id="42229"/>
    <lineage>
        <taxon>Eukaryota</taxon>
        <taxon>Viridiplantae</taxon>
        <taxon>Streptophyta</taxon>
        <taxon>Embryophyta</taxon>
        <taxon>Tracheophyta</taxon>
        <taxon>Spermatophyta</taxon>
        <taxon>Magnoliopsida</taxon>
        <taxon>eudicotyledons</taxon>
        <taxon>Gunneridae</taxon>
        <taxon>Pentapetalae</taxon>
        <taxon>rosids</taxon>
        <taxon>fabids</taxon>
        <taxon>Rosales</taxon>
        <taxon>Rosaceae</taxon>
        <taxon>Amygdaloideae</taxon>
        <taxon>Amygdaleae</taxon>
        <taxon>Prunus</taxon>
    </lineage>
</organism>
<proteinExistence type="predicted"/>
<name>A0A6P5TN51_PRUAV</name>
<dbReference type="GeneID" id="110768909"/>
<sequence>MALSHFPFRGRAVVLGNRMYASSNIFGVVIEFFFDCEAYSLTPKLVLPGLERMYPSYMDFGVQTEYLVHLGGWDFCLVQTAYDYRRNDRQPLWITTFRIVVGSRGSSKIEILHSTVRDVYIRKAWYFQVKFSFMPDCKNGEPQVEEEETRS</sequence>
<dbReference type="RefSeq" id="XP_021828470.1">
    <property type="nucleotide sequence ID" value="XM_021972778.1"/>
</dbReference>
<accession>A0A6P5TN51</accession>
<dbReference type="Proteomes" id="UP000515124">
    <property type="component" value="Unplaced"/>
</dbReference>